<sequence>LEDLYPYYSKIDTIYRQKQNVKPIYLKNFGLNNQNYNEDILSKNKDNIDNIQNLTNNLFDNSDMNKEDKLKN</sequence>
<keyword evidence="2" id="KW-1185">Reference proteome</keyword>
<protein>
    <submittedName>
        <fullName evidence="1">7185_t:CDS:1</fullName>
    </submittedName>
</protein>
<name>A0ACA9RUE6_9GLOM</name>
<feature type="non-terminal residue" evidence="1">
    <location>
        <position position="72"/>
    </location>
</feature>
<organism evidence="1 2">
    <name type="scientific">Racocetra persica</name>
    <dbReference type="NCBI Taxonomy" id="160502"/>
    <lineage>
        <taxon>Eukaryota</taxon>
        <taxon>Fungi</taxon>
        <taxon>Fungi incertae sedis</taxon>
        <taxon>Mucoromycota</taxon>
        <taxon>Glomeromycotina</taxon>
        <taxon>Glomeromycetes</taxon>
        <taxon>Diversisporales</taxon>
        <taxon>Gigasporaceae</taxon>
        <taxon>Racocetra</taxon>
    </lineage>
</organism>
<feature type="non-terminal residue" evidence="1">
    <location>
        <position position="1"/>
    </location>
</feature>
<reference evidence="1" key="1">
    <citation type="submission" date="2021-06" db="EMBL/GenBank/DDBJ databases">
        <authorList>
            <person name="Kallberg Y."/>
            <person name="Tangrot J."/>
            <person name="Rosling A."/>
        </authorList>
    </citation>
    <scope>NUCLEOTIDE SEQUENCE</scope>
    <source>
        <strain evidence="1">MA461A</strain>
    </source>
</reference>
<comment type="caution">
    <text evidence="1">The sequence shown here is derived from an EMBL/GenBank/DDBJ whole genome shotgun (WGS) entry which is preliminary data.</text>
</comment>
<proteinExistence type="predicted"/>
<evidence type="ECO:0000313" key="2">
    <source>
        <dbReference type="Proteomes" id="UP000789920"/>
    </source>
</evidence>
<gene>
    <name evidence="1" type="ORF">RPERSI_LOCUS23200</name>
</gene>
<accession>A0ACA9RUE6</accession>
<dbReference type="Proteomes" id="UP000789920">
    <property type="component" value="Unassembled WGS sequence"/>
</dbReference>
<evidence type="ECO:0000313" key="1">
    <source>
        <dbReference type="EMBL" id="CAG8810979.1"/>
    </source>
</evidence>
<dbReference type="EMBL" id="CAJVQC010071879">
    <property type="protein sequence ID" value="CAG8810979.1"/>
    <property type="molecule type" value="Genomic_DNA"/>
</dbReference>